<keyword evidence="2 8" id="KW-0479">Metal-binding</keyword>
<feature type="domain" description="C2H2-type" evidence="10">
    <location>
        <begin position="484"/>
        <end position="511"/>
    </location>
</feature>
<feature type="compositionally biased region" description="Basic residues" evidence="9">
    <location>
        <begin position="158"/>
        <end position="167"/>
    </location>
</feature>
<dbReference type="InterPro" id="IPR050826">
    <property type="entry name" value="Krueppel_C2H2_ZnFinger"/>
</dbReference>
<evidence type="ECO:0000259" key="11">
    <source>
        <dbReference type="PROSITE" id="PS51915"/>
    </source>
</evidence>
<dbReference type="FunFam" id="3.30.160.60:FF:001498">
    <property type="entry name" value="Zinc finger protein 404"/>
    <property type="match status" value="2"/>
</dbReference>
<dbReference type="GO" id="GO:0008270">
    <property type="term" value="F:zinc ion binding"/>
    <property type="evidence" value="ECO:0007669"/>
    <property type="project" value="UniProtKB-UniRule"/>
</dbReference>
<proteinExistence type="predicted"/>
<evidence type="ECO:0000313" key="14">
    <source>
        <dbReference type="Proteomes" id="UP000327044"/>
    </source>
</evidence>
<accession>A0A1Y1LW15</accession>
<dbReference type="PROSITE" id="PS51915">
    <property type="entry name" value="ZAD"/>
    <property type="match status" value="1"/>
</dbReference>
<dbReference type="FunFam" id="3.30.160.60:FF:002169">
    <property type="entry name" value="Zgc:174573"/>
    <property type="match status" value="1"/>
</dbReference>
<feature type="domain" description="C2H2-type" evidence="10">
    <location>
        <begin position="568"/>
        <end position="595"/>
    </location>
</feature>
<evidence type="ECO:0000313" key="13">
    <source>
        <dbReference type="EMBL" id="KAB0797352.1"/>
    </source>
</evidence>
<comment type="subcellular location">
    <subcellularLocation>
        <location evidence="1">Nucleus</location>
    </subcellularLocation>
</comment>
<feature type="domain" description="ZAD" evidence="11">
    <location>
        <begin position="11"/>
        <end position="86"/>
    </location>
</feature>
<keyword evidence="3" id="KW-0677">Repeat</keyword>
<feature type="domain" description="C2H2-type" evidence="10">
    <location>
        <begin position="540"/>
        <end position="567"/>
    </location>
</feature>
<feature type="domain" description="C2H2-type" evidence="10">
    <location>
        <begin position="596"/>
        <end position="623"/>
    </location>
</feature>
<dbReference type="Pfam" id="PF12874">
    <property type="entry name" value="zf-met"/>
    <property type="match status" value="2"/>
</dbReference>
<feature type="domain" description="C2H2-type" evidence="10">
    <location>
        <begin position="652"/>
        <end position="679"/>
    </location>
</feature>
<reference evidence="13" key="3">
    <citation type="submission" date="2019-08" db="EMBL/GenBank/DDBJ databases">
        <authorList>
            <consortium name="Photinus pyralis genome working group"/>
            <person name="Fallon T.R."/>
            <person name="Sander Lower S.E."/>
            <person name="Weng J.-K."/>
        </authorList>
    </citation>
    <scope>NUCLEOTIDE SEQUENCE</scope>
    <source>
        <strain evidence="13">1611_PpyrPB1</strain>
        <tissue evidence="13">Whole body</tissue>
    </source>
</reference>
<keyword evidence="5 8" id="KW-0862">Zinc</keyword>
<dbReference type="InterPro" id="IPR036236">
    <property type="entry name" value="Znf_C2H2_sf"/>
</dbReference>
<dbReference type="AlphaFoldDB" id="A0A1Y1LW15"/>
<keyword evidence="4 7" id="KW-0863">Zinc-finger</keyword>
<feature type="domain" description="C2H2-type" evidence="10">
    <location>
        <begin position="396"/>
        <end position="424"/>
    </location>
</feature>
<dbReference type="Pfam" id="PF00096">
    <property type="entry name" value="zf-C2H2"/>
    <property type="match status" value="6"/>
</dbReference>
<reference evidence="12" key="1">
    <citation type="journal article" date="2016" name="Sci. Rep.">
        <title>Molecular characterization of firefly nuptial gifts: a multi-omics approach sheds light on postcopulatory sexual selection.</title>
        <authorList>
            <person name="Al-Wathiqui N."/>
            <person name="Fallon T.R."/>
            <person name="South A."/>
            <person name="Weng J.K."/>
            <person name="Lewis S.M."/>
        </authorList>
    </citation>
    <scope>NUCLEOTIDE SEQUENCE</scope>
</reference>
<evidence type="ECO:0000256" key="4">
    <source>
        <dbReference type="ARBA" id="ARBA00022771"/>
    </source>
</evidence>
<gene>
    <name evidence="13" type="ORF">PPYR_08346</name>
</gene>
<dbReference type="Gene3D" id="3.30.160.60">
    <property type="entry name" value="Classic Zinc Finger"/>
    <property type="match status" value="9"/>
</dbReference>
<feature type="domain" description="C2H2-type" evidence="10">
    <location>
        <begin position="425"/>
        <end position="452"/>
    </location>
</feature>
<dbReference type="GO" id="GO:0005634">
    <property type="term" value="C:nucleus"/>
    <property type="evidence" value="ECO:0007669"/>
    <property type="project" value="UniProtKB-SubCell"/>
</dbReference>
<evidence type="ECO:0000259" key="10">
    <source>
        <dbReference type="PROSITE" id="PS50157"/>
    </source>
</evidence>
<feature type="binding site" evidence="8">
    <location>
        <position position="16"/>
    </location>
    <ligand>
        <name>Zn(2+)</name>
        <dbReference type="ChEBI" id="CHEBI:29105"/>
    </ligand>
</feature>
<dbReference type="PROSITE" id="PS00028">
    <property type="entry name" value="ZINC_FINGER_C2H2_1"/>
    <property type="match status" value="12"/>
</dbReference>
<evidence type="ECO:0000256" key="1">
    <source>
        <dbReference type="ARBA" id="ARBA00004123"/>
    </source>
</evidence>
<evidence type="ECO:0008006" key="15">
    <source>
        <dbReference type="Google" id="ProtNLM"/>
    </source>
</evidence>
<sequence length="915" mass="105441">MDVSKLLCDSSFCRLCAEENKNGASLFPHNENDQDLSQLVNKYLPLKVERDGKYPMIICPGCNIQLEATKQFLDLIVEGQIKLRDLFRLQQETLRRQEKQRQQLESALKNVNPSSSVGTYEIQRDDTGEKFLIQIFSEGPLFPPEHEMSLKSEGLERPKRKRGRPPKPLHSTNLVVEEETKDVEEPDIEETIDDLESRRKRKIKVPSRFQEALQGKELDRIFKEEGVLGDESLSDEETYSETKLTSKAGDEIIGHLQNKEGEDLGELVIVNRSTNKIRIKAKDETEGEKKKYECKICGREFQHYGRYEIHKNFHRNIKYQCCVAECNLKDTEKSIIEEHQRETGHSGIVLFECIDDYGAKVHIHVPENDDEVDDERLVQESEPQRPSRIGDTEVKLVCNLCNKTFSCKQNFEIHLKAVHENQRPYQCDKCEKSFPYVNSLKCHMLQHSDKNDKLYICEVCKKIFNHPSSLVYHREAEHNNGRRFVCNKCNKSFKHKQLLQRHQLVHSNERPHTCKLCSASFKTRANLLNHMPIHTGEKKHYCTQCGQSFAHKTSLTLHMRWHSGQKPYECDICMKTFSQKGNLAEHKRIHTGEKPFCCDHCGRKFTTSSQFKLHIKRHTGERPWRCEYCSKTFLHKDTWKCHTRRHRNERPYQCKQCLRGFTEQWALKKHERLHTGEKPYVCDVCNKGFADCSNLTKHKKIHGNPKTEKGSTKPKNMKIVSTDGKGENQVVYLAYQDPVANDDDVQTLVHIMDQPDPKEEMDNSFISSIVPDSMSHLQELVDEDGSAINLTTADGQNIKVLASMEDEQQILQGLLPNGTIVPITLTIQNGKPVASIMSVDEEEPVDKEMISEMSGDDVEETGSSIVLDDSIQFLNDDESKLDNSIQFLTEDGQNICFVTTYNIDEGINPHYLAMT</sequence>
<dbReference type="SMART" id="SM00868">
    <property type="entry name" value="zf-AD"/>
    <property type="match status" value="1"/>
</dbReference>
<evidence type="ECO:0000256" key="5">
    <source>
        <dbReference type="ARBA" id="ARBA00022833"/>
    </source>
</evidence>
<keyword evidence="14" id="KW-1185">Reference proteome</keyword>
<feature type="domain" description="C2H2-type" evidence="10">
    <location>
        <begin position="455"/>
        <end position="483"/>
    </location>
</feature>
<evidence type="ECO:0000256" key="9">
    <source>
        <dbReference type="SAM" id="MobiDB-lite"/>
    </source>
</evidence>
<dbReference type="FunFam" id="3.30.160.60:FF:000100">
    <property type="entry name" value="Zinc finger 45-like"/>
    <property type="match status" value="1"/>
</dbReference>
<feature type="domain" description="C2H2-type" evidence="10">
    <location>
        <begin position="512"/>
        <end position="539"/>
    </location>
</feature>
<dbReference type="PROSITE" id="PS50157">
    <property type="entry name" value="ZINC_FINGER_C2H2_2"/>
    <property type="match status" value="12"/>
</dbReference>
<evidence type="ECO:0000256" key="2">
    <source>
        <dbReference type="ARBA" id="ARBA00022723"/>
    </source>
</evidence>
<feature type="domain" description="C2H2-type" evidence="10">
    <location>
        <begin position="680"/>
        <end position="707"/>
    </location>
</feature>
<dbReference type="Gene3D" id="3.40.1800.20">
    <property type="match status" value="1"/>
</dbReference>
<dbReference type="OrthoDB" id="427030at2759"/>
<evidence type="ECO:0000313" key="12">
    <source>
        <dbReference type="EMBL" id="JAV77311.1"/>
    </source>
</evidence>
<dbReference type="InterPro" id="IPR012934">
    <property type="entry name" value="Znf_AD"/>
</dbReference>
<dbReference type="FunFam" id="3.30.160.60:FF:000145">
    <property type="entry name" value="Zinc finger protein 574"/>
    <property type="match status" value="1"/>
</dbReference>
<name>A0A1Y1LW15_PHOPY</name>
<evidence type="ECO:0000256" key="6">
    <source>
        <dbReference type="ARBA" id="ARBA00023242"/>
    </source>
</evidence>
<reference evidence="13 14" key="2">
    <citation type="journal article" date="2018" name="Elife">
        <title>Firefly genomes illuminate parallel origins of bioluminescence in beetles.</title>
        <authorList>
            <person name="Fallon T.R."/>
            <person name="Lower S.E."/>
            <person name="Chang C.H."/>
            <person name="Bessho-Uehara M."/>
            <person name="Martin G.J."/>
            <person name="Bewick A.J."/>
            <person name="Behringer M."/>
            <person name="Debat H.J."/>
            <person name="Wong I."/>
            <person name="Day J.C."/>
            <person name="Suvorov A."/>
            <person name="Silva C.J."/>
            <person name="Stanger-Hall K.F."/>
            <person name="Hall D.W."/>
            <person name="Schmitz R.J."/>
            <person name="Nelson D.R."/>
            <person name="Lewis S.M."/>
            <person name="Shigenobu S."/>
            <person name="Bybee S.M."/>
            <person name="Larracuente A.M."/>
            <person name="Oba Y."/>
            <person name="Weng J.K."/>
        </authorList>
    </citation>
    <scope>NUCLEOTIDE SEQUENCE [LARGE SCALE GENOMIC DNA]</scope>
    <source>
        <strain evidence="13">1611_PpyrPB1</strain>
        <tissue evidence="13">Whole body</tissue>
    </source>
</reference>
<feature type="domain" description="C2H2-type" evidence="10">
    <location>
        <begin position="624"/>
        <end position="651"/>
    </location>
</feature>
<feature type="binding site" evidence="8">
    <location>
        <position position="13"/>
    </location>
    <ligand>
        <name>Zn(2+)</name>
        <dbReference type="ChEBI" id="CHEBI:29105"/>
    </ligand>
</feature>
<dbReference type="SUPFAM" id="SSF57667">
    <property type="entry name" value="beta-beta-alpha zinc fingers"/>
    <property type="match status" value="6"/>
</dbReference>
<dbReference type="SUPFAM" id="SSF57716">
    <property type="entry name" value="Glucocorticoid receptor-like (DNA-binding domain)"/>
    <property type="match status" value="1"/>
</dbReference>
<protein>
    <recommendedName>
        <fullName evidence="15">Protein krueppel</fullName>
    </recommendedName>
</protein>
<dbReference type="InterPro" id="IPR013087">
    <property type="entry name" value="Znf_C2H2_type"/>
</dbReference>
<feature type="compositionally biased region" description="Basic and acidic residues" evidence="9">
    <location>
        <begin position="144"/>
        <end position="157"/>
    </location>
</feature>
<dbReference type="FunFam" id="3.30.160.60:FF:000557">
    <property type="entry name" value="zinc finger and SCAN domain-containing protein 29"/>
    <property type="match status" value="1"/>
</dbReference>
<feature type="region of interest" description="Disordered" evidence="9">
    <location>
        <begin position="143"/>
        <end position="184"/>
    </location>
</feature>
<keyword evidence="6" id="KW-0539">Nucleus</keyword>
<dbReference type="EMBL" id="GEZM01046347">
    <property type="protein sequence ID" value="JAV77313.1"/>
    <property type="molecule type" value="Transcribed_RNA"/>
</dbReference>
<dbReference type="EMBL" id="GEZM01046348">
    <property type="protein sequence ID" value="JAV77311.1"/>
    <property type="molecule type" value="Transcribed_RNA"/>
</dbReference>
<organism evidence="12">
    <name type="scientific">Photinus pyralis</name>
    <name type="common">Common eastern firefly</name>
    <name type="synonym">Lampyris pyralis</name>
    <dbReference type="NCBI Taxonomy" id="7054"/>
    <lineage>
        <taxon>Eukaryota</taxon>
        <taxon>Metazoa</taxon>
        <taxon>Ecdysozoa</taxon>
        <taxon>Arthropoda</taxon>
        <taxon>Hexapoda</taxon>
        <taxon>Insecta</taxon>
        <taxon>Pterygota</taxon>
        <taxon>Neoptera</taxon>
        <taxon>Endopterygota</taxon>
        <taxon>Coleoptera</taxon>
        <taxon>Polyphaga</taxon>
        <taxon>Elateriformia</taxon>
        <taxon>Elateroidea</taxon>
        <taxon>Lampyridae</taxon>
        <taxon>Lampyrinae</taxon>
        <taxon>Photinus</taxon>
    </lineage>
</organism>
<dbReference type="Pfam" id="PF07776">
    <property type="entry name" value="zf-AD"/>
    <property type="match status" value="1"/>
</dbReference>
<dbReference type="EMBL" id="VVIM01000006">
    <property type="protein sequence ID" value="KAB0797352.1"/>
    <property type="molecule type" value="Genomic_DNA"/>
</dbReference>
<dbReference type="PANTHER" id="PTHR24377">
    <property type="entry name" value="IP01015P-RELATED"/>
    <property type="match status" value="1"/>
</dbReference>
<feature type="domain" description="C2H2-type" evidence="10">
    <location>
        <begin position="292"/>
        <end position="319"/>
    </location>
</feature>
<feature type="binding site" evidence="8">
    <location>
        <position position="62"/>
    </location>
    <ligand>
        <name>Zn(2+)</name>
        <dbReference type="ChEBI" id="CHEBI:29105"/>
    </ligand>
</feature>
<dbReference type="InParanoid" id="A0A1Y1LW15"/>
<evidence type="ECO:0000256" key="7">
    <source>
        <dbReference type="PROSITE-ProRule" id="PRU00042"/>
    </source>
</evidence>
<evidence type="ECO:0000256" key="8">
    <source>
        <dbReference type="PROSITE-ProRule" id="PRU01263"/>
    </source>
</evidence>
<evidence type="ECO:0000256" key="3">
    <source>
        <dbReference type="ARBA" id="ARBA00022737"/>
    </source>
</evidence>
<dbReference type="SMART" id="SM00355">
    <property type="entry name" value="ZnF_C2H2"/>
    <property type="match status" value="13"/>
</dbReference>
<dbReference type="FunFam" id="3.30.160.60:FF:000765">
    <property type="entry name" value="Zinc finger 45-like"/>
    <property type="match status" value="1"/>
</dbReference>
<dbReference type="Proteomes" id="UP000327044">
    <property type="component" value="Unassembled WGS sequence"/>
</dbReference>
<feature type="binding site" evidence="8">
    <location>
        <position position="59"/>
    </location>
    <ligand>
        <name>Zn(2+)</name>
        <dbReference type="ChEBI" id="CHEBI:29105"/>
    </ligand>
</feature>